<feature type="compositionally biased region" description="Basic and acidic residues" evidence="1">
    <location>
        <begin position="162"/>
        <end position="173"/>
    </location>
</feature>
<dbReference type="EMBL" id="VDEP01000043">
    <property type="protein sequence ID" value="KAA1134933.1"/>
    <property type="molecule type" value="Genomic_DNA"/>
</dbReference>
<comment type="caution">
    <text evidence="2">The sequence shown here is derived from an EMBL/GenBank/DDBJ whole genome shotgun (WGS) entry which is preliminary data.</text>
</comment>
<sequence>MSEPDSETSKTADIETGLKSVSLASPGITLRSEGHQSQVWPALIELPSTPVQESSGTLILSQAITCPTDGRLQAQLSRSLDGLPSDHLATGRVSRVVTNRFSPTTKPGLILFLLGSNPRVNELQPTQSRPDHLQLSSFHLPPHPFDFLSSKGPSIHGQAAPHHQEHFKFKDRP</sequence>
<dbReference type="Proteomes" id="UP000325313">
    <property type="component" value="Unassembled WGS sequence"/>
</dbReference>
<proteinExistence type="predicted"/>
<evidence type="ECO:0000313" key="3">
    <source>
        <dbReference type="Proteomes" id="UP000325313"/>
    </source>
</evidence>
<name>A0A5B0SCJ2_PUCGR</name>
<feature type="region of interest" description="Disordered" evidence="1">
    <location>
        <begin position="151"/>
        <end position="173"/>
    </location>
</feature>
<gene>
    <name evidence="2" type="ORF">PGTUg99_004650</name>
</gene>
<organism evidence="2 3">
    <name type="scientific">Puccinia graminis f. sp. tritici</name>
    <dbReference type="NCBI Taxonomy" id="56615"/>
    <lineage>
        <taxon>Eukaryota</taxon>
        <taxon>Fungi</taxon>
        <taxon>Dikarya</taxon>
        <taxon>Basidiomycota</taxon>
        <taxon>Pucciniomycotina</taxon>
        <taxon>Pucciniomycetes</taxon>
        <taxon>Pucciniales</taxon>
        <taxon>Pucciniaceae</taxon>
        <taxon>Puccinia</taxon>
    </lineage>
</organism>
<evidence type="ECO:0000256" key="1">
    <source>
        <dbReference type="SAM" id="MobiDB-lite"/>
    </source>
</evidence>
<evidence type="ECO:0000313" key="2">
    <source>
        <dbReference type="EMBL" id="KAA1134933.1"/>
    </source>
</evidence>
<protein>
    <submittedName>
        <fullName evidence="2">Uncharacterized protein</fullName>
    </submittedName>
</protein>
<accession>A0A5B0SCJ2</accession>
<reference evidence="2 3" key="1">
    <citation type="submission" date="2019-05" db="EMBL/GenBank/DDBJ databases">
        <title>Emergence of the Ug99 lineage of the wheat stem rust pathogen through somatic hybridization.</title>
        <authorList>
            <person name="Li F."/>
            <person name="Upadhyaya N.M."/>
            <person name="Sperschneider J."/>
            <person name="Matny O."/>
            <person name="Nguyen-Phuc H."/>
            <person name="Mago R."/>
            <person name="Raley C."/>
            <person name="Miller M.E."/>
            <person name="Silverstein K.A.T."/>
            <person name="Henningsen E."/>
            <person name="Hirsch C.D."/>
            <person name="Visser B."/>
            <person name="Pretorius Z.A."/>
            <person name="Steffenson B.J."/>
            <person name="Schwessinger B."/>
            <person name="Dodds P.N."/>
            <person name="Figueroa M."/>
        </authorList>
    </citation>
    <scope>NUCLEOTIDE SEQUENCE [LARGE SCALE GENOMIC DNA]</scope>
    <source>
        <strain evidence="2 3">Ug99</strain>
    </source>
</reference>
<dbReference type="AlphaFoldDB" id="A0A5B0SCJ2"/>